<dbReference type="GeneID" id="70177813"/>
<dbReference type="EMBL" id="JAGTJQ010000006">
    <property type="protein sequence ID" value="KAH7029624.1"/>
    <property type="molecule type" value="Genomic_DNA"/>
</dbReference>
<gene>
    <name evidence="2" type="ORF">B0I36DRAFT_134295</name>
</gene>
<evidence type="ECO:0000313" key="3">
    <source>
        <dbReference type="Proteomes" id="UP000756346"/>
    </source>
</evidence>
<dbReference type="Proteomes" id="UP000756346">
    <property type="component" value="Unassembled WGS sequence"/>
</dbReference>
<comment type="caution">
    <text evidence="2">The sequence shown here is derived from an EMBL/GenBank/DDBJ whole genome shotgun (WGS) entry which is preliminary data.</text>
</comment>
<feature type="region of interest" description="Disordered" evidence="1">
    <location>
        <begin position="21"/>
        <end position="91"/>
    </location>
</feature>
<accession>A0A9P8Y357</accession>
<evidence type="ECO:0000256" key="1">
    <source>
        <dbReference type="SAM" id="MobiDB-lite"/>
    </source>
</evidence>
<name>A0A9P8Y357_9PEZI</name>
<keyword evidence="3" id="KW-1185">Reference proteome</keyword>
<evidence type="ECO:0000313" key="2">
    <source>
        <dbReference type="EMBL" id="KAH7029624.1"/>
    </source>
</evidence>
<feature type="region of interest" description="Disordered" evidence="1">
    <location>
        <begin position="113"/>
        <end position="135"/>
    </location>
</feature>
<reference evidence="2" key="1">
    <citation type="journal article" date="2021" name="Nat. Commun.">
        <title>Genetic determinants of endophytism in the Arabidopsis root mycobiome.</title>
        <authorList>
            <person name="Mesny F."/>
            <person name="Miyauchi S."/>
            <person name="Thiergart T."/>
            <person name="Pickel B."/>
            <person name="Atanasova L."/>
            <person name="Karlsson M."/>
            <person name="Huettel B."/>
            <person name="Barry K.W."/>
            <person name="Haridas S."/>
            <person name="Chen C."/>
            <person name="Bauer D."/>
            <person name="Andreopoulos W."/>
            <person name="Pangilinan J."/>
            <person name="LaButti K."/>
            <person name="Riley R."/>
            <person name="Lipzen A."/>
            <person name="Clum A."/>
            <person name="Drula E."/>
            <person name="Henrissat B."/>
            <person name="Kohler A."/>
            <person name="Grigoriev I.V."/>
            <person name="Martin F.M."/>
            <person name="Hacquard S."/>
        </authorList>
    </citation>
    <scope>NUCLEOTIDE SEQUENCE</scope>
    <source>
        <strain evidence="2">MPI-CAGE-CH-0230</strain>
    </source>
</reference>
<feature type="region of interest" description="Disordered" evidence="1">
    <location>
        <begin position="196"/>
        <end position="224"/>
    </location>
</feature>
<dbReference type="RefSeq" id="XP_046011912.1">
    <property type="nucleotide sequence ID" value="XM_046148267.1"/>
</dbReference>
<proteinExistence type="predicted"/>
<sequence>MAGAAMAAAIQIRHGRSSIAPGRPLVIHHHHRLTRRDLRRPRRPPPPGATLRLAETGVQPENRPEPTPRPPSWQSRTSKLGLGLQPTLSTPLSMRAGLTGYRRSTQLGATAWRHRPTEESTTPPHPPHHTTTTTLSRKPLLAVPGRPLPPNFLSPVARCLPQLPSSSSLALLSPVVRHLPASTLAIVLPGTLDSHARHASRPQASPHGLAACRPPSVSSLQPRAHGLSSLPLSRPLEPFLSFPSVSSRSSECLIDSRWPVQSIPSLRRSAIPRLC</sequence>
<feature type="compositionally biased region" description="Basic residues" evidence="1">
    <location>
        <begin position="26"/>
        <end position="43"/>
    </location>
</feature>
<protein>
    <submittedName>
        <fullName evidence="2">Uncharacterized protein</fullName>
    </submittedName>
</protein>
<organism evidence="2 3">
    <name type="scientific">Microdochium trichocladiopsis</name>
    <dbReference type="NCBI Taxonomy" id="1682393"/>
    <lineage>
        <taxon>Eukaryota</taxon>
        <taxon>Fungi</taxon>
        <taxon>Dikarya</taxon>
        <taxon>Ascomycota</taxon>
        <taxon>Pezizomycotina</taxon>
        <taxon>Sordariomycetes</taxon>
        <taxon>Xylariomycetidae</taxon>
        <taxon>Xylariales</taxon>
        <taxon>Microdochiaceae</taxon>
        <taxon>Microdochium</taxon>
    </lineage>
</organism>
<dbReference type="AlphaFoldDB" id="A0A9P8Y357"/>